<reference evidence="2 3" key="1">
    <citation type="journal article" date="2000" name="Arch. Microbiol.">
        <title>Rhodobaca bogoriensis gen. nov. and sp. nov., an alkaliphilic purple nonsulfur bacterium from African Rift Valley soda lakes.</title>
        <authorList>
            <person name="Milford A.D."/>
            <person name="Achenbach L.A."/>
            <person name="Jung D.O."/>
            <person name="Madigan M.T."/>
        </authorList>
    </citation>
    <scope>NUCLEOTIDE SEQUENCE [LARGE SCALE GENOMIC DNA]</scope>
    <source>
        <strain evidence="2 3">2376</strain>
    </source>
</reference>
<dbReference type="Proteomes" id="UP000529417">
    <property type="component" value="Unassembled WGS sequence"/>
</dbReference>
<name>A0A7Z0KZG1_9RHOB</name>
<dbReference type="AlphaFoldDB" id="A0A7Z0KZG1"/>
<comment type="caution">
    <text evidence="2">The sequence shown here is derived from an EMBL/GenBank/DDBJ whole genome shotgun (WGS) entry which is preliminary data.</text>
</comment>
<dbReference type="PANTHER" id="PTHR30399">
    <property type="entry name" value="UNCHARACTERIZED PROTEIN YGJP"/>
    <property type="match status" value="1"/>
</dbReference>
<evidence type="ECO:0000313" key="2">
    <source>
        <dbReference type="EMBL" id="NYS26677.1"/>
    </source>
</evidence>
<proteinExistence type="predicted"/>
<dbReference type="Pfam" id="PF01863">
    <property type="entry name" value="YgjP-like"/>
    <property type="match status" value="1"/>
</dbReference>
<protein>
    <submittedName>
        <fullName evidence="2">M48 family metallopeptidase</fullName>
    </submittedName>
</protein>
<accession>A0A7Z0KZG1</accession>
<dbReference type="InterPro" id="IPR002725">
    <property type="entry name" value="YgjP-like_metallopeptidase"/>
</dbReference>
<feature type="domain" description="YgjP-like metallopeptidase" evidence="1">
    <location>
        <begin position="39"/>
        <end position="246"/>
    </location>
</feature>
<dbReference type="CDD" id="cd07344">
    <property type="entry name" value="M48_yhfN_like"/>
    <property type="match status" value="1"/>
</dbReference>
<dbReference type="EMBL" id="JACBXS010000061">
    <property type="protein sequence ID" value="NYS26677.1"/>
    <property type="molecule type" value="Genomic_DNA"/>
</dbReference>
<organism evidence="2 3">
    <name type="scientific">Rhabdonatronobacter sediminivivens</name>
    <dbReference type="NCBI Taxonomy" id="2743469"/>
    <lineage>
        <taxon>Bacteria</taxon>
        <taxon>Pseudomonadati</taxon>
        <taxon>Pseudomonadota</taxon>
        <taxon>Alphaproteobacteria</taxon>
        <taxon>Rhodobacterales</taxon>
        <taxon>Paracoccaceae</taxon>
        <taxon>Rhabdonatronobacter</taxon>
    </lineage>
</organism>
<evidence type="ECO:0000259" key="1">
    <source>
        <dbReference type="Pfam" id="PF01863"/>
    </source>
</evidence>
<dbReference type="InterPro" id="IPR053136">
    <property type="entry name" value="UTP_pyrophosphatase-like"/>
</dbReference>
<evidence type="ECO:0000313" key="3">
    <source>
        <dbReference type="Proteomes" id="UP000529417"/>
    </source>
</evidence>
<dbReference type="Gene3D" id="3.30.2010.10">
    <property type="entry name" value="Metalloproteases ('zincins'), catalytic domain"/>
    <property type="match status" value="1"/>
</dbReference>
<sequence length="254" mass="29708">MPKLPLTPIRTVGKPTRASDHMLEVDGLCFEVLRSERRRTLQITVERTGALRIVAPPQVEDRQLIDFVEEKLLWIHTKIEEKSRLQQRAPIKDFVDGEGFLYLGKSYRLRLVEKQLVDLTCPLTLRNGRFCLRQASVRRGREIFMRWYAYRAQGWFERQVAEHANRMGVIVNEVNVQDLGYRWGSFGTGGRVSFHWKAILLPPRIAQYVVVHELAHGLHPDHSPKFWIKVEQHLPDWRSRKTWLAENGIQVEGI</sequence>
<keyword evidence="3" id="KW-1185">Reference proteome</keyword>
<dbReference type="PANTHER" id="PTHR30399:SF1">
    <property type="entry name" value="UTP PYROPHOSPHATASE"/>
    <property type="match status" value="1"/>
</dbReference>
<gene>
    <name evidence="2" type="ORF">HUK65_16975</name>
</gene>